<proteinExistence type="predicted"/>
<dbReference type="Pfam" id="PF01612">
    <property type="entry name" value="DNA_pol_A_exo1"/>
    <property type="match status" value="2"/>
</dbReference>
<feature type="region of interest" description="Disordered" evidence="1">
    <location>
        <begin position="530"/>
        <end position="572"/>
    </location>
</feature>
<dbReference type="InterPro" id="IPR002562">
    <property type="entry name" value="3'-5'_exonuclease_dom"/>
</dbReference>
<evidence type="ECO:0000256" key="1">
    <source>
        <dbReference type="SAM" id="MobiDB-lite"/>
    </source>
</evidence>
<dbReference type="PANTHER" id="PTHR47765">
    <property type="entry name" value="3'-5' EXONUCLEASE DOMAIN-CONTAINING PROTEIN"/>
    <property type="match status" value="1"/>
</dbReference>
<evidence type="ECO:0000313" key="3">
    <source>
        <dbReference type="EMBL" id="MFH4978238.1"/>
    </source>
</evidence>
<keyword evidence="4" id="KW-1185">Reference proteome</keyword>
<organism evidence="3 4">
    <name type="scientific">Gnathostoma spinigerum</name>
    <dbReference type="NCBI Taxonomy" id="75299"/>
    <lineage>
        <taxon>Eukaryota</taxon>
        <taxon>Metazoa</taxon>
        <taxon>Ecdysozoa</taxon>
        <taxon>Nematoda</taxon>
        <taxon>Chromadorea</taxon>
        <taxon>Rhabditida</taxon>
        <taxon>Spirurina</taxon>
        <taxon>Gnathostomatomorpha</taxon>
        <taxon>Gnathostomatoidea</taxon>
        <taxon>Gnathostomatidae</taxon>
        <taxon>Gnathostoma</taxon>
    </lineage>
</organism>
<reference evidence="3 4" key="1">
    <citation type="submission" date="2024-08" db="EMBL/GenBank/DDBJ databases">
        <title>Gnathostoma spinigerum genome.</title>
        <authorList>
            <person name="Gonzalez-Bertolin B."/>
            <person name="Monzon S."/>
            <person name="Zaballos A."/>
            <person name="Jimenez P."/>
            <person name="Dekumyoy P."/>
            <person name="Varona S."/>
            <person name="Cuesta I."/>
            <person name="Sumanam S."/>
            <person name="Adisakwattana P."/>
            <person name="Gasser R.B."/>
            <person name="Hernandez-Gonzalez A."/>
            <person name="Young N.D."/>
            <person name="Perteguer M.J."/>
        </authorList>
    </citation>
    <scope>NUCLEOTIDE SEQUENCE [LARGE SCALE GENOMIC DNA]</scope>
    <source>
        <strain evidence="3">AL3</strain>
        <tissue evidence="3">Liver</tissue>
    </source>
</reference>
<gene>
    <name evidence="3" type="ORF">AB6A40_004947</name>
</gene>
<dbReference type="SUPFAM" id="SSF53098">
    <property type="entry name" value="Ribonuclease H-like"/>
    <property type="match status" value="1"/>
</dbReference>
<evidence type="ECO:0000313" key="4">
    <source>
        <dbReference type="Proteomes" id="UP001608902"/>
    </source>
</evidence>
<dbReference type="PANTHER" id="PTHR47765:SF3">
    <property type="entry name" value="3'-5' EXONUCLEASE DOMAIN-CONTAINING PROTEIN"/>
    <property type="match status" value="1"/>
</dbReference>
<comment type="caution">
    <text evidence="3">The sequence shown here is derived from an EMBL/GenBank/DDBJ whole genome shotgun (WGS) entry which is preliminary data.</text>
</comment>
<dbReference type="AlphaFoldDB" id="A0ABD6EMP8"/>
<dbReference type="EMBL" id="JBGFUD010003013">
    <property type="protein sequence ID" value="MFH4978238.1"/>
    <property type="molecule type" value="Genomic_DNA"/>
</dbReference>
<dbReference type="InterPro" id="IPR052408">
    <property type="entry name" value="Exonuclease_MUT-7-like"/>
</dbReference>
<feature type="domain" description="3'-5' exonuclease" evidence="2">
    <location>
        <begin position="575"/>
        <end position="624"/>
    </location>
</feature>
<protein>
    <recommendedName>
        <fullName evidence="2">3'-5' exonuclease domain-containing protein</fullName>
    </recommendedName>
</protein>
<evidence type="ECO:0000259" key="2">
    <source>
        <dbReference type="Pfam" id="PF01612"/>
    </source>
</evidence>
<feature type="domain" description="3'-5' exonuclease" evidence="2">
    <location>
        <begin position="398"/>
        <end position="527"/>
    </location>
</feature>
<dbReference type="InterPro" id="IPR012337">
    <property type="entry name" value="RNaseH-like_sf"/>
</dbReference>
<accession>A0ABD6EMP8</accession>
<sequence length="657" mass="75242">MAKLEAFDEREILETFNRAKQIPLDTNNAPMIGRKTIGAQLYSDRFSENVLVDVFLAVVERYPCFINEDSAALKWSARGYRSLLQLLIESFLALVSPNRKRKSRNKNQKNTKPPVELSISERHRIAKAMLPVDLAPEGRTWSYISFALSLSDFVTNFITDLKDAIDHGCISFSALVFFMHDRRFSHELNDPTLLSIAAFLGPLRATTVEAFVQHRTKEFRQKCRDSLLEVERSSMSQEEWRNRLSNYPRVTNEDPPKINPIPFPTFRLYATNLIKDLKGEASRNDQIHAGWAHAVIKKVAKQFYEDNTVKEEHLDEVIWTVLAQRPYMKVFVVKLLTQKYNDASMAEKWKQFACSYSRRSKIRTGTETQLNPLSPNPSFLSIPESVASISFVDNIERLSSIEELLEDCALTDYPVIGLDAEWSSYTSTTSATILQLATRRDIFIVDIDAISQRRLKVFFDRLFGNENLRKIGYQFGEDLVQLRSAVPKCLSLYRPRNLICIDALAQILYRKSANCHDVNLEGILHSQGKISSDESDETSRIQDADSSSNLDEDVEMTKENGNAEARDEEPNSLPKGLSALCKMLLGHPLDKTEQCSVWDRRPLRDLQIRYAALDAYSMLMLYDKCTEWAKRLNLDINKLCEEQDPINVSVPLFCEED</sequence>
<dbReference type="Proteomes" id="UP001608902">
    <property type="component" value="Unassembled WGS sequence"/>
</dbReference>
<dbReference type="Gene3D" id="3.30.420.10">
    <property type="entry name" value="Ribonuclease H-like superfamily/Ribonuclease H"/>
    <property type="match status" value="1"/>
</dbReference>
<name>A0ABD6EMP8_9BILA</name>
<dbReference type="InterPro" id="IPR036397">
    <property type="entry name" value="RNaseH_sf"/>
</dbReference>